<accession>A0A369JBJ9</accession>
<organism evidence="1 2">
    <name type="scientific">Hypsizygus marmoreus</name>
    <name type="common">White beech mushroom</name>
    <name type="synonym">Agaricus marmoreus</name>
    <dbReference type="NCBI Taxonomy" id="39966"/>
    <lineage>
        <taxon>Eukaryota</taxon>
        <taxon>Fungi</taxon>
        <taxon>Dikarya</taxon>
        <taxon>Basidiomycota</taxon>
        <taxon>Agaricomycotina</taxon>
        <taxon>Agaricomycetes</taxon>
        <taxon>Agaricomycetidae</taxon>
        <taxon>Agaricales</taxon>
        <taxon>Tricholomatineae</taxon>
        <taxon>Lyophyllaceae</taxon>
        <taxon>Hypsizygus</taxon>
    </lineage>
</organism>
<evidence type="ECO:0000313" key="2">
    <source>
        <dbReference type="Proteomes" id="UP000076154"/>
    </source>
</evidence>
<sequence>MSLNPTNKAFITCHLLTTQYPTESKFICVYDPGSSADPSHSRSRRVLPWKNKDMDLIHSHQVIPYTRPRTISALPHELLAQVFLFCKAMSPPIYEIEGRELHAEEIISHVSSLWRSIAIGLSALWATIHVDRRVTRARVLRYLERSRSHPLIISLELYGVDTSAMCKVIAPHSHHIQHFQAESDMWTDMLTLGTFFGELSAPLLEYLSIVSPFEGPSRDNRSERPTMPMFSGGAPSLKRAQFAGMGVKFRWPSPATIKTLHLHELDARPICYSRFTGTLLGMASLVSLTISDSIISAWSEDDTAISIPTLKSLRIIGHGRFFTNAGEILISISAPSLECLSLVGDSQHGEINLEPLLDEQDDSDENLRFPALHSLTCIGVTFGIDDYVSLATAFPTVTRLALSQLSPKSLLDALGSYEPDEDMEILWPHLHTLTIFPTAPDNQRLRTMISNRRKAKVPLQRLRLRSSVLSRLNEKDWVSARVVLEGLTNQWMDDWDEHCSGTDVL</sequence>
<gene>
    <name evidence="1" type="ORF">Hypma_001736</name>
</gene>
<evidence type="ECO:0008006" key="3">
    <source>
        <dbReference type="Google" id="ProtNLM"/>
    </source>
</evidence>
<comment type="caution">
    <text evidence="1">The sequence shown here is derived from an EMBL/GenBank/DDBJ whole genome shotgun (WGS) entry which is preliminary data.</text>
</comment>
<evidence type="ECO:0000313" key="1">
    <source>
        <dbReference type="EMBL" id="RDB17093.1"/>
    </source>
</evidence>
<proteinExistence type="predicted"/>
<dbReference type="Proteomes" id="UP000076154">
    <property type="component" value="Unassembled WGS sequence"/>
</dbReference>
<dbReference type="AlphaFoldDB" id="A0A369JBJ9"/>
<name>A0A369JBJ9_HYPMA</name>
<dbReference type="EMBL" id="LUEZ02000113">
    <property type="protein sequence ID" value="RDB17093.1"/>
    <property type="molecule type" value="Genomic_DNA"/>
</dbReference>
<dbReference type="InParanoid" id="A0A369JBJ9"/>
<keyword evidence="2" id="KW-1185">Reference proteome</keyword>
<reference evidence="1" key="1">
    <citation type="submission" date="2018-04" db="EMBL/GenBank/DDBJ databases">
        <title>Whole genome sequencing of Hypsizygus marmoreus.</title>
        <authorList>
            <person name="Choi I.-G."/>
            <person name="Min B."/>
            <person name="Kim J.-G."/>
            <person name="Kim S."/>
            <person name="Oh Y.-L."/>
            <person name="Kong W.-S."/>
            <person name="Park H."/>
            <person name="Jeong J."/>
            <person name="Song E.-S."/>
        </authorList>
    </citation>
    <scope>NUCLEOTIDE SEQUENCE [LARGE SCALE GENOMIC DNA]</scope>
    <source>
        <strain evidence="1">51987-8</strain>
    </source>
</reference>
<protein>
    <recommendedName>
        <fullName evidence="3">F-box domain-containing protein</fullName>
    </recommendedName>
</protein>
<dbReference type="InterPro" id="IPR032675">
    <property type="entry name" value="LRR_dom_sf"/>
</dbReference>
<dbReference type="STRING" id="39966.A0A369JBJ9"/>
<dbReference type="OrthoDB" id="3047947at2759"/>
<dbReference type="Gene3D" id="3.80.10.10">
    <property type="entry name" value="Ribonuclease Inhibitor"/>
    <property type="match status" value="1"/>
</dbReference>